<dbReference type="InterPro" id="IPR038167">
    <property type="entry name" value="SSRP1_sf"/>
</dbReference>
<evidence type="ECO:0000313" key="13">
    <source>
        <dbReference type="EMBL" id="OAF71663.1"/>
    </source>
</evidence>
<evidence type="ECO:0000256" key="9">
    <source>
        <dbReference type="PROSITE-ProRule" id="PRU00267"/>
    </source>
</evidence>
<feature type="region of interest" description="Disordered" evidence="11">
    <location>
        <begin position="615"/>
        <end position="656"/>
    </location>
</feature>
<evidence type="ECO:0000256" key="10">
    <source>
        <dbReference type="RuleBase" id="RU364013"/>
    </source>
</evidence>
<keyword evidence="3 10" id="KW-0235">DNA replication</keyword>
<evidence type="ECO:0000256" key="8">
    <source>
        <dbReference type="ARBA" id="ARBA00023242"/>
    </source>
</evidence>
<comment type="function">
    <text evidence="10">Component of the FACT complex, a general chromatin factor that acts to reorganize nucleosomes. The FACT complex is involved in multiple processes that require DNA as a template such as mRNA elongation, DNA replication and DNA repair. During transcription elongation the FACT complex acts as a histone chaperone that both destabilizes and restores nucleosomal structure. It facilitates the passage of RNA polymerase II and transcription by promoting the dissociation of one histone H2A-H2B dimer from the nucleosome, then subsequently promotes the reestablishment of the nucleosome following the passage of RNA polymerase II.</text>
</comment>
<comment type="similarity">
    <text evidence="1 10">Belongs to the SSRP1 family.</text>
</comment>
<keyword evidence="6 10" id="KW-0804">Transcription</keyword>
<evidence type="ECO:0000313" key="14">
    <source>
        <dbReference type="Proteomes" id="UP000078046"/>
    </source>
</evidence>
<dbReference type="CDD" id="cd13230">
    <property type="entry name" value="PH1_SSRP1-like"/>
    <property type="match status" value="1"/>
</dbReference>
<evidence type="ECO:0000256" key="5">
    <source>
        <dbReference type="ARBA" id="ARBA00023015"/>
    </source>
</evidence>
<dbReference type="PANTHER" id="PTHR45849">
    <property type="entry name" value="FACT COMPLEX SUBUNIT SSRP1"/>
    <property type="match status" value="1"/>
</dbReference>
<dbReference type="GO" id="GO:0006281">
    <property type="term" value="P:DNA repair"/>
    <property type="evidence" value="ECO:0007669"/>
    <property type="project" value="UniProtKB-KW"/>
</dbReference>
<dbReference type="Pfam" id="PF00505">
    <property type="entry name" value="HMG_box"/>
    <property type="match status" value="1"/>
</dbReference>
<feature type="compositionally biased region" description="Basic and acidic residues" evidence="11">
    <location>
        <begin position="615"/>
        <end position="631"/>
    </location>
</feature>
<comment type="subcellular location">
    <subcellularLocation>
        <location evidence="10">Nucleus</location>
    </subcellularLocation>
    <subcellularLocation>
        <location evidence="10">Chromosome</location>
    </subcellularLocation>
</comment>
<reference evidence="13 14" key="1">
    <citation type="submission" date="2016-04" db="EMBL/GenBank/DDBJ databases">
        <title>The genome of Intoshia linei affirms orthonectids as highly simplified spiralians.</title>
        <authorList>
            <person name="Mikhailov K.V."/>
            <person name="Slusarev G.S."/>
            <person name="Nikitin M.A."/>
            <person name="Logacheva M.D."/>
            <person name="Penin A."/>
            <person name="Aleoshin V."/>
            <person name="Panchin Y.V."/>
        </authorList>
    </citation>
    <scope>NUCLEOTIDE SEQUENCE [LARGE SCALE GENOMIC DNA]</scope>
    <source>
        <strain evidence="13">Intl2013</strain>
        <tissue evidence="13">Whole animal</tissue>
    </source>
</reference>
<evidence type="ECO:0000256" key="11">
    <source>
        <dbReference type="SAM" id="MobiDB-lite"/>
    </source>
</evidence>
<dbReference type="GO" id="GO:1902275">
    <property type="term" value="P:regulation of chromatin organization"/>
    <property type="evidence" value="ECO:0007669"/>
    <property type="project" value="TreeGrafter"/>
</dbReference>
<dbReference type="Proteomes" id="UP000078046">
    <property type="component" value="Unassembled WGS sequence"/>
</dbReference>
<feature type="compositionally biased region" description="Low complexity" evidence="11">
    <location>
        <begin position="647"/>
        <end position="656"/>
    </location>
</feature>
<dbReference type="PRINTS" id="PR00887">
    <property type="entry name" value="SSRCOGNITION"/>
</dbReference>
<evidence type="ECO:0000256" key="7">
    <source>
        <dbReference type="ARBA" id="ARBA00023204"/>
    </source>
</evidence>
<dbReference type="InterPro" id="IPR000969">
    <property type="entry name" value="SSRP1/POB3"/>
</dbReference>
<dbReference type="SMART" id="SM00398">
    <property type="entry name" value="HMG"/>
    <property type="match status" value="1"/>
</dbReference>
<feature type="compositionally biased region" description="Basic and acidic residues" evidence="11">
    <location>
        <begin position="498"/>
        <end position="509"/>
    </location>
</feature>
<dbReference type="InterPro" id="IPR011993">
    <property type="entry name" value="PH-like_dom_sf"/>
</dbReference>
<sequence length="656" mass="75938">MTDVVEIFNVSKNDLKGIHNGQLSFDNNCIVFNDGKTGKKENLSVQKIDCVYWMRRLINFGIKITTLDKITVKYDGFIDKDFDMLSSMLDKKYNLKLKKKDTSIKGWNCGKFELNDDSAEFYVDNKHALDIPLEFVSHVNKMKNELTLEFHKNTDLGACLSEIRFCLSKNDDDENDRLEQVYDKINNTLHIDKSTSQLLLEIPDVQVSTPRGRYDMKIHLDFMHFHGKSINYKLSFSNITRMFLLPHNNEKRKYFVIGVNSPVKLGQMRYYYVVLVFMMEEEESITLDLSEDALSSQFNDSLTKVMEGYMFDIIGRIMMALVQKKITVPGSFNSSVNSKFINCSYKATVGLFYPLERAFIFITKQVIFVRYEEISIIKFVRASTDTLTKYFDLNIITKAGVSYSFGGINKYDKSPLEEFWEGKHIKVVLEQDKFKIKPTYAESSEDESINMNTAEFGDETSDSSFEYHSDSSDIREEYESEVYNTSDGSNVVYSDASVRSDDKSDKEIDGEASPEIQPKKKRKLIESQEKPKKLKKTKKPVDKDRPKRPCTSYIYFVNDKRQEIKNKYENISVIDVSRKAGEMWKQCTNSDKEKYVEMAAKDKARYIADMKIYNDKMKDNPAKNDKQDSFKTKSPKKAIQSQENISDDISLSSIDD</sequence>
<keyword evidence="9" id="KW-0238">DNA-binding</keyword>
<dbReference type="PROSITE" id="PS50118">
    <property type="entry name" value="HMG_BOX_2"/>
    <property type="match status" value="1"/>
</dbReference>
<dbReference type="Pfam" id="PF03531">
    <property type="entry name" value="SSrecog"/>
    <property type="match status" value="1"/>
</dbReference>
<feature type="compositionally biased region" description="Polar residues" evidence="11">
    <location>
        <begin position="482"/>
        <end position="492"/>
    </location>
</feature>
<keyword evidence="8 9" id="KW-0539">Nucleus</keyword>
<dbReference type="InterPro" id="IPR035417">
    <property type="entry name" value="SSRP1/POB3_N"/>
</dbReference>
<dbReference type="FunFam" id="2.30.29.150:FF:000001">
    <property type="entry name" value="Fact complex subunit ssrp1"/>
    <property type="match status" value="1"/>
</dbReference>
<dbReference type="GO" id="GO:0006260">
    <property type="term" value="P:DNA replication"/>
    <property type="evidence" value="ECO:0007669"/>
    <property type="project" value="UniProtKB-KW"/>
</dbReference>
<dbReference type="Gene3D" id="2.30.29.30">
    <property type="entry name" value="Pleckstrin-homology domain (PH domain)/Phosphotyrosine-binding domain (PTB)"/>
    <property type="match status" value="2"/>
</dbReference>
<dbReference type="OrthoDB" id="498543at2759"/>
<dbReference type="Pfam" id="PF08512">
    <property type="entry name" value="Rttp106-like_middle"/>
    <property type="match status" value="1"/>
</dbReference>
<keyword evidence="5 10" id="KW-0805">Transcription regulation</keyword>
<accession>A0A177BD95</accession>
<dbReference type="Gene3D" id="2.30.29.220">
    <property type="entry name" value="Structure-specific recognition protein (SSRP1)"/>
    <property type="match status" value="1"/>
</dbReference>
<dbReference type="InterPro" id="IPR048993">
    <property type="entry name" value="SSRP1-like_PH1"/>
</dbReference>
<feature type="domain" description="HMG box" evidence="12">
    <location>
        <begin position="546"/>
        <end position="614"/>
    </location>
</feature>
<evidence type="ECO:0000256" key="3">
    <source>
        <dbReference type="ARBA" id="ARBA00022705"/>
    </source>
</evidence>
<evidence type="ECO:0000256" key="2">
    <source>
        <dbReference type="ARBA" id="ARBA00022454"/>
    </source>
</evidence>
<name>A0A177BD95_9BILA</name>
<dbReference type="Gene3D" id="2.30.29.150">
    <property type="match status" value="1"/>
</dbReference>
<dbReference type="EMBL" id="LWCA01000033">
    <property type="protein sequence ID" value="OAF71663.1"/>
    <property type="molecule type" value="Genomic_DNA"/>
</dbReference>
<dbReference type="InterPro" id="IPR036910">
    <property type="entry name" value="HMG_box_dom_sf"/>
</dbReference>
<dbReference type="GO" id="GO:0042393">
    <property type="term" value="F:histone binding"/>
    <property type="evidence" value="ECO:0007669"/>
    <property type="project" value="TreeGrafter"/>
</dbReference>
<keyword evidence="14" id="KW-1185">Reference proteome</keyword>
<dbReference type="Gene3D" id="1.10.30.10">
    <property type="entry name" value="High mobility group box domain"/>
    <property type="match status" value="1"/>
</dbReference>
<keyword evidence="7 10" id="KW-0234">DNA repair</keyword>
<protein>
    <recommendedName>
        <fullName evidence="10">FACT complex subunit SSRP1</fullName>
    </recommendedName>
</protein>
<dbReference type="SMART" id="SM01287">
    <property type="entry name" value="Rtt106"/>
    <property type="match status" value="1"/>
</dbReference>
<dbReference type="SUPFAM" id="SSF50729">
    <property type="entry name" value="PH domain-like"/>
    <property type="match status" value="1"/>
</dbReference>
<proteinExistence type="inferred from homology"/>
<comment type="caution">
    <text evidence="13">The sequence shown here is derived from an EMBL/GenBank/DDBJ whole genome shotgun (WGS) entry which is preliminary data.</text>
</comment>
<organism evidence="13 14">
    <name type="scientific">Intoshia linei</name>
    <dbReference type="NCBI Taxonomy" id="1819745"/>
    <lineage>
        <taxon>Eukaryota</taxon>
        <taxon>Metazoa</taxon>
        <taxon>Spiralia</taxon>
        <taxon>Lophotrochozoa</taxon>
        <taxon>Mesozoa</taxon>
        <taxon>Orthonectida</taxon>
        <taxon>Rhopaluridae</taxon>
        <taxon>Intoshia</taxon>
    </lineage>
</organism>
<dbReference type="InterPro" id="IPR050454">
    <property type="entry name" value="RTT106/SSRP1_HistChap/FACT"/>
</dbReference>
<dbReference type="InterPro" id="IPR024954">
    <property type="entry name" value="SSRP1_DD"/>
</dbReference>
<evidence type="ECO:0000256" key="6">
    <source>
        <dbReference type="ARBA" id="ARBA00023163"/>
    </source>
</evidence>
<evidence type="ECO:0000256" key="1">
    <source>
        <dbReference type="ARBA" id="ARBA00010060"/>
    </source>
</evidence>
<evidence type="ECO:0000259" key="12">
    <source>
        <dbReference type="PROSITE" id="PS50118"/>
    </source>
</evidence>
<gene>
    <name evidence="13" type="ORF">A3Q56_00570</name>
</gene>
<dbReference type="InterPro" id="IPR009071">
    <property type="entry name" value="HMG_box_dom"/>
</dbReference>
<keyword evidence="4 10" id="KW-0227">DNA damage</keyword>
<dbReference type="Pfam" id="PF21103">
    <property type="entry name" value="PH1_SSRP1-like"/>
    <property type="match status" value="1"/>
</dbReference>
<dbReference type="GO" id="GO:0031491">
    <property type="term" value="F:nucleosome binding"/>
    <property type="evidence" value="ECO:0007669"/>
    <property type="project" value="TreeGrafter"/>
</dbReference>
<feature type="region of interest" description="Disordered" evidence="11">
    <location>
        <begin position="476"/>
        <end position="548"/>
    </location>
</feature>
<dbReference type="InterPro" id="IPR013719">
    <property type="entry name" value="RTT106/SPT16-like_middle_dom"/>
</dbReference>
<keyword evidence="2 10" id="KW-0158">Chromosome</keyword>
<feature type="DNA-binding region" description="HMG box" evidence="9">
    <location>
        <begin position="546"/>
        <end position="614"/>
    </location>
</feature>
<dbReference type="SUPFAM" id="SSF47095">
    <property type="entry name" value="HMG-box"/>
    <property type="match status" value="1"/>
</dbReference>
<dbReference type="CDD" id="cd00084">
    <property type="entry name" value="HMG-box_SF"/>
    <property type="match status" value="1"/>
</dbReference>
<evidence type="ECO:0000256" key="4">
    <source>
        <dbReference type="ARBA" id="ARBA00022763"/>
    </source>
</evidence>
<dbReference type="GO" id="GO:0003677">
    <property type="term" value="F:DNA binding"/>
    <property type="evidence" value="ECO:0007669"/>
    <property type="project" value="UniProtKB-UniRule"/>
</dbReference>
<dbReference type="GO" id="GO:0035101">
    <property type="term" value="C:FACT complex"/>
    <property type="evidence" value="ECO:0007669"/>
    <property type="project" value="TreeGrafter"/>
</dbReference>
<dbReference type="Pfam" id="PF17292">
    <property type="entry name" value="POB3_N"/>
    <property type="match status" value="1"/>
</dbReference>
<dbReference type="AlphaFoldDB" id="A0A177BD95"/>
<dbReference type="PANTHER" id="PTHR45849:SF1">
    <property type="entry name" value="FACT COMPLEX SUBUNIT SSRP1"/>
    <property type="match status" value="1"/>
</dbReference>